<dbReference type="GeneID" id="112679919"/>
<dbReference type="GO" id="GO:0005634">
    <property type="term" value="C:nucleus"/>
    <property type="evidence" value="ECO:0007669"/>
    <property type="project" value="TreeGrafter"/>
</dbReference>
<dbReference type="GO" id="GO:0006355">
    <property type="term" value="P:regulation of DNA-templated transcription"/>
    <property type="evidence" value="ECO:0007669"/>
    <property type="project" value="TreeGrafter"/>
</dbReference>
<keyword evidence="2" id="KW-1185">Reference proteome</keyword>
<dbReference type="Pfam" id="PF16794">
    <property type="entry name" value="fn3_4"/>
    <property type="match status" value="1"/>
</dbReference>
<dbReference type="PANTHER" id="PTHR23210">
    <property type="entry name" value="ACTIVATING TRANSCRIPTION FACTOR 7 INTERACTING PROTEIN"/>
    <property type="match status" value="1"/>
</dbReference>
<evidence type="ECO:0000259" key="1">
    <source>
        <dbReference type="PROSITE" id="PS50853"/>
    </source>
</evidence>
<dbReference type="InterPro" id="IPR026085">
    <property type="entry name" value="ATF7-int"/>
</dbReference>
<dbReference type="SUPFAM" id="SSF49265">
    <property type="entry name" value="Fibronectin type III"/>
    <property type="match status" value="1"/>
</dbReference>
<dbReference type="AlphaFoldDB" id="A0A8B8F5P7"/>
<dbReference type="OrthoDB" id="2434995at2759"/>
<dbReference type="PROSITE" id="PS50853">
    <property type="entry name" value="FN3"/>
    <property type="match status" value="1"/>
</dbReference>
<evidence type="ECO:0000313" key="3">
    <source>
        <dbReference type="RefSeq" id="XP_025405652.1"/>
    </source>
</evidence>
<dbReference type="InterPro" id="IPR003961">
    <property type="entry name" value="FN3_dom"/>
</dbReference>
<protein>
    <submittedName>
        <fullName evidence="3">Activating transcription factor 7-interacting protein 2-like</fullName>
    </submittedName>
</protein>
<dbReference type="RefSeq" id="XP_025405652.1">
    <property type="nucleotide sequence ID" value="XM_025549867.1"/>
</dbReference>
<dbReference type="Proteomes" id="UP000694846">
    <property type="component" value="Unplaced"/>
</dbReference>
<evidence type="ECO:0000313" key="2">
    <source>
        <dbReference type="Proteomes" id="UP000694846"/>
    </source>
</evidence>
<dbReference type="Gene3D" id="2.60.40.10">
    <property type="entry name" value="Immunoglobulins"/>
    <property type="match status" value="1"/>
</dbReference>
<dbReference type="InterPro" id="IPR056565">
    <property type="entry name" value="Fn3_ATF7IP"/>
</dbReference>
<dbReference type="GO" id="GO:0005667">
    <property type="term" value="C:transcription regulator complex"/>
    <property type="evidence" value="ECO:0007669"/>
    <property type="project" value="TreeGrafter"/>
</dbReference>
<accession>A0A8B8F5P7</accession>
<feature type="domain" description="Fibronectin type-III" evidence="1">
    <location>
        <begin position="134"/>
        <end position="237"/>
    </location>
</feature>
<organism evidence="2 3">
    <name type="scientific">Sipha flava</name>
    <name type="common">yellow sugarcane aphid</name>
    <dbReference type="NCBI Taxonomy" id="143950"/>
    <lineage>
        <taxon>Eukaryota</taxon>
        <taxon>Metazoa</taxon>
        <taxon>Ecdysozoa</taxon>
        <taxon>Arthropoda</taxon>
        <taxon>Hexapoda</taxon>
        <taxon>Insecta</taxon>
        <taxon>Pterygota</taxon>
        <taxon>Neoptera</taxon>
        <taxon>Paraneoptera</taxon>
        <taxon>Hemiptera</taxon>
        <taxon>Sternorrhyncha</taxon>
        <taxon>Aphidomorpha</taxon>
        <taxon>Aphidoidea</taxon>
        <taxon>Aphididae</taxon>
        <taxon>Sipha</taxon>
    </lineage>
</organism>
<sequence length="237" mass="26376">MPNVSVANAAAITKNINTDTATNTVTAITTITDTDATTVNMSSPKETIIKTLTERNSAYDDFECDAQEQQQADLQKPSTSDELQLPILSVYTLSRICTIDLTDDDDNNTYNRPPAPLPVFSIQEIVSTSKEIPPPPKLSVLQNQKHKVVQLTWNMDLNETHAEIIFYQIFIYEEVSSDHPSSDLWNVIGNLNALPLPMACLVSNILNGENYHFAIRAMDVFYRFGPFSSPVSITISF</sequence>
<reference evidence="3" key="1">
    <citation type="submission" date="2025-08" db="UniProtKB">
        <authorList>
            <consortium name="RefSeq"/>
        </authorList>
    </citation>
    <scope>IDENTIFICATION</scope>
    <source>
        <tissue evidence="3">Whole body</tissue>
    </source>
</reference>
<dbReference type="InterPro" id="IPR013783">
    <property type="entry name" value="Ig-like_fold"/>
</dbReference>
<dbReference type="InterPro" id="IPR036116">
    <property type="entry name" value="FN3_sf"/>
</dbReference>
<dbReference type="GO" id="GO:0003712">
    <property type="term" value="F:transcription coregulator activity"/>
    <property type="evidence" value="ECO:0007669"/>
    <property type="project" value="TreeGrafter"/>
</dbReference>
<proteinExistence type="predicted"/>
<dbReference type="PANTHER" id="PTHR23210:SF26">
    <property type="entry name" value="ACTIVATING TRANSCRIPTION FACTOR 7-INTERACTING PROTEIN 1"/>
    <property type="match status" value="1"/>
</dbReference>
<gene>
    <name evidence="3" type="primary">LOC112679919</name>
</gene>
<name>A0A8B8F5P7_9HEMI</name>